<feature type="compositionally biased region" description="Basic and acidic residues" evidence="2">
    <location>
        <begin position="271"/>
        <end position="286"/>
    </location>
</feature>
<evidence type="ECO:0000313" key="6">
    <source>
        <dbReference type="Proteomes" id="UP000295718"/>
    </source>
</evidence>
<dbReference type="InterPro" id="IPR006935">
    <property type="entry name" value="Helicase/UvrB_N"/>
</dbReference>
<dbReference type="SMART" id="SM00487">
    <property type="entry name" value="DEXDc"/>
    <property type="match status" value="1"/>
</dbReference>
<name>A0A4R1QYI2_9FIRM</name>
<feature type="domain" description="Helicase C-terminal" evidence="4">
    <location>
        <begin position="1760"/>
        <end position="1923"/>
    </location>
</feature>
<feature type="compositionally biased region" description="Basic and acidic residues" evidence="2">
    <location>
        <begin position="296"/>
        <end position="305"/>
    </location>
</feature>
<feature type="compositionally biased region" description="Basic and acidic residues" evidence="2">
    <location>
        <begin position="353"/>
        <end position="363"/>
    </location>
</feature>
<dbReference type="Pfam" id="PF04851">
    <property type="entry name" value="ResIII"/>
    <property type="match status" value="1"/>
</dbReference>
<keyword evidence="1" id="KW-0175">Coiled coil</keyword>
<evidence type="ECO:0000259" key="4">
    <source>
        <dbReference type="PROSITE" id="PS51194"/>
    </source>
</evidence>
<evidence type="ECO:0000256" key="2">
    <source>
        <dbReference type="SAM" id="MobiDB-lite"/>
    </source>
</evidence>
<reference evidence="5 6" key="1">
    <citation type="submission" date="2019-03" db="EMBL/GenBank/DDBJ databases">
        <title>Genomic Encyclopedia of Type Strains, Phase IV (KMG-IV): sequencing the most valuable type-strain genomes for metagenomic binning, comparative biology and taxonomic classification.</title>
        <authorList>
            <person name="Goeker M."/>
        </authorList>
    </citation>
    <scope>NUCLEOTIDE SEQUENCE [LARGE SCALE GENOMIC DNA]</scope>
    <source>
        <strain evidence="5 6">DSM 100556</strain>
    </source>
</reference>
<dbReference type="GO" id="GO:0032259">
    <property type="term" value="P:methylation"/>
    <property type="evidence" value="ECO:0007669"/>
    <property type="project" value="UniProtKB-KW"/>
</dbReference>
<dbReference type="Proteomes" id="UP000295718">
    <property type="component" value="Unassembled WGS sequence"/>
</dbReference>
<dbReference type="InterPro" id="IPR027417">
    <property type="entry name" value="P-loop_NTPase"/>
</dbReference>
<feature type="domain" description="Helicase ATP-binding" evidence="3">
    <location>
        <begin position="1363"/>
        <end position="1612"/>
    </location>
</feature>
<dbReference type="STRING" id="1469948.GCA_000732725_03901"/>
<feature type="compositionally biased region" description="Basic and acidic residues" evidence="2">
    <location>
        <begin position="331"/>
        <end position="346"/>
    </location>
</feature>
<feature type="compositionally biased region" description="Polar residues" evidence="2">
    <location>
        <begin position="318"/>
        <end position="327"/>
    </location>
</feature>
<dbReference type="GO" id="GO:0005524">
    <property type="term" value="F:ATP binding"/>
    <property type="evidence" value="ECO:0007669"/>
    <property type="project" value="InterPro"/>
</dbReference>
<dbReference type="PROSITE" id="PS51192">
    <property type="entry name" value="HELICASE_ATP_BIND_1"/>
    <property type="match status" value="1"/>
</dbReference>
<feature type="compositionally biased region" description="Polar residues" evidence="2">
    <location>
        <begin position="377"/>
        <end position="390"/>
    </location>
</feature>
<feature type="coiled-coil region" evidence="1">
    <location>
        <begin position="2095"/>
        <end position="2122"/>
    </location>
</feature>
<dbReference type="InterPro" id="IPR014001">
    <property type="entry name" value="Helicase_ATP-bd"/>
</dbReference>
<accession>A0A4R1QYI2</accession>
<dbReference type="SUPFAM" id="SSF53335">
    <property type="entry name" value="S-adenosyl-L-methionine-dependent methyltransferases"/>
    <property type="match status" value="1"/>
</dbReference>
<dbReference type="InterPro" id="IPR054203">
    <property type="entry name" value="DUF6908"/>
</dbReference>
<dbReference type="InterPro" id="IPR052933">
    <property type="entry name" value="DNA_Protect_Modify"/>
</dbReference>
<dbReference type="PANTHER" id="PTHR41313">
    <property type="entry name" value="ADENINE-SPECIFIC METHYLTRANSFERASE"/>
    <property type="match status" value="1"/>
</dbReference>
<evidence type="ECO:0000256" key="1">
    <source>
        <dbReference type="SAM" id="Coils"/>
    </source>
</evidence>
<dbReference type="SMART" id="SM00490">
    <property type="entry name" value="HELICc"/>
    <property type="match status" value="1"/>
</dbReference>
<dbReference type="GO" id="GO:0006304">
    <property type="term" value="P:DNA modification"/>
    <property type="evidence" value="ECO:0007669"/>
    <property type="project" value="InterPro"/>
</dbReference>
<dbReference type="EMBL" id="SLUO01000008">
    <property type="protein sequence ID" value="TCL57680.1"/>
    <property type="molecule type" value="Genomic_DNA"/>
</dbReference>
<dbReference type="Pfam" id="PF07669">
    <property type="entry name" value="Eco57I"/>
    <property type="match status" value="1"/>
</dbReference>
<dbReference type="PRINTS" id="PR00507">
    <property type="entry name" value="N12N6MTFRASE"/>
</dbReference>
<keyword evidence="5" id="KW-0808">Transferase</keyword>
<proteinExistence type="predicted"/>
<keyword evidence="5" id="KW-0489">Methyltransferase</keyword>
<evidence type="ECO:0000259" key="3">
    <source>
        <dbReference type="PROSITE" id="PS51192"/>
    </source>
</evidence>
<comment type="caution">
    <text evidence="5">The sequence shown here is derived from an EMBL/GenBank/DDBJ whole genome shotgun (WGS) entry which is preliminary data.</text>
</comment>
<dbReference type="GO" id="GO:0003677">
    <property type="term" value="F:DNA binding"/>
    <property type="evidence" value="ECO:0007669"/>
    <property type="project" value="InterPro"/>
</dbReference>
<gene>
    <name evidence="5" type="ORF">EDD76_108215</name>
</gene>
<evidence type="ECO:0000313" key="5">
    <source>
        <dbReference type="EMBL" id="TCL57680.1"/>
    </source>
</evidence>
<dbReference type="Pfam" id="PF00271">
    <property type="entry name" value="Helicase_C"/>
    <property type="match status" value="1"/>
</dbReference>
<dbReference type="PROSITE" id="PS51194">
    <property type="entry name" value="HELICASE_CTER"/>
    <property type="match status" value="1"/>
</dbReference>
<organism evidence="5 6">
    <name type="scientific">Kineothrix alysoides</name>
    <dbReference type="NCBI Taxonomy" id="1469948"/>
    <lineage>
        <taxon>Bacteria</taxon>
        <taxon>Bacillati</taxon>
        <taxon>Bacillota</taxon>
        <taxon>Clostridia</taxon>
        <taxon>Lachnospirales</taxon>
        <taxon>Lachnospiraceae</taxon>
        <taxon>Kineothrix</taxon>
    </lineage>
</organism>
<protein>
    <submittedName>
        <fullName evidence="5">N12 class adenine-specific DNA methylase</fullName>
    </submittedName>
</protein>
<dbReference type="Gene3D" id="3.40.50.150">
    <property type="entry name" value="Vaccinia Virus protein VP39"/>
    <property type="match status" value="1"/>
</dbReference>
<dbReference type="InterPro" id="IPR001650">
    <property type="entry name" value="Helicase_C-like"/>
</dbReference>
<dbReference type="GO" id="GO:0009007">
    <property type="term" value="F:site-specific DNA-methyltransferase (adenine-specific) activity"/>
    <property type="evidence" value="ECO:0007669"/>
    <property type="project" value="UniProtKB-EC"/>
</dbReference>
<keyword evidence="6" id="KW-1185">Reference proteome</keyword>
<dbReference type="Gene3D" id="3.40.50.300">
    <property type="entry name" value="P-loop containing nucleotide triphosphate hydrolases"/>
    <property type="match status" value="2"/>
</dbReference>
<dbReference type="InterPro" id="IPR011639">
    <property type="entry name" value="MethylTrfase_TaqI-like_dom"/>
</dbReference>
<dbReference type="PANTHER" id="PTHR41313:SF1">
    <property type="entry name" value="DNA METHYLASE ADENINE-SPECIFIC DOMAIN-CONTAINING PROTEIN"/>
    <property type="match status" value="1"/>
</dbReference>
<dbReference type="Pfam" id="PF21849">
    <property type="entry name" value="DUF6908"/>
    <property type="match status" value="1"/>
</dbReference>
<feature type="region of interest" description="Disordered" evidence="2">
    <location>
        <begin position="265"/>
        <end position="418"/>
    </location>
</feature>
<dbReference type="InterPro" id="IPR029063">
    <property type="entry name" value="SAM-dependent_MTases_sf"/>
</dbReference>
<sequence length="2306" mass="264138">MAKVTYLADLYHQSVQEYTKTPQEWKGLLSCAARFYKRSFDNAVLIYAQRPNATQLGTFDEWHDKRIGRYINKDAKSVAVIDMVNPNASMKYLFDFMDTNGSVQSYRNLQKYLWELEEQYRLNIMLRFHEKYGVPAYNIEACLYKLADKRVRQWLPPYLENLKVRDERSPLYGVPEQAVKAEFMQLIVESVAYTVFSKCGLSLEIFEEDSFENIENYNTLELFMALGNYTVSIARPILKEIFQEIQAIKSERSKVYEDRTLDEIQLQTGNGRDDAPRNTDFRKSPDRQNAGGEIRQTMERLHDGNEPPSSVGTGGTGNDQRNNSKSGRGSRAGERGTDSKTSDRSADTGYRGHITESKSHEYDNQASRGDSNERSGTENQIISTSQNLQSPKDGLTPSSGDFFPVPIKTSKPEMSEQSDILEETDTDKLYGISPEEAEQEENVLDEFAIPDEIHEMSNASGDTGASEIQKERMRKWDKWFAQEEASGDQLGFFELFGQQDSYEDVNDADSDSMLTEDGIRMHRKPFFEKKSETVVVEDVLPQEQRSRTVNGFNYRFSEEHHLYEGGPKTKCQNNIEAIRLLKELHEQGRMATAGEQIILAKFVGWGGLANALTPGKSGWEKQYEEIKSLLTEEEFQAAQESTLTAYYTEQSVIRHIYHALKSFGFKGGNILDPAMATGNFFSVLPKSMADSKLYGVEIEPISGNIARQLYPDADIQVKGFENVNYPEQFFDVVIGNIPFNSIKVDDSKYNRHNFRIHDYFLAKSLDKTRPGGIVAIITSMYTLDKANPTIRKYLAQRAELIGAIRLPNNAFKQVAGTEATTDILFLKKREREIVPNEENSPWLSVEQNTDGIPLNSYFVDHPEMVLGKMVFDESMYGNEKSTACHPLPDDDLNERLEQVISYLDGEYQEPERIEGFSEENDIIQIKSIPADPYVRNFSYTVVDEKLYYREHSRMYQQNITGKKAERIKGLVELAQVVRSLIAFQNEQNAGLPTAEYEAELRTHIDNLNMVYDRFVKSYGYINSYANVIAFSRDANAPLLRSIEKERKDEKGIYDKTAMFYKATIRPKIMPSVVFSAEEALKVSLNIKGRLDLDYMAWLYRKPDHRKATQDEIIEELGDKIYQDPSEYMGNPYRGWQTAGEYLSGYVKDKLAEAILKAEEEPERFTRNVEALKAVQPLPLTPQEISFSLGTPWIPVEVYQDFMHEIFKTQAGNKFGRHATALEFSQYGGSYFIVNKGGEKESVTINQIYGTERMNAYEILETSLNLRFVEVRDRVEYVDECGEDKVKYVLNKKETILAREKQAQIKAEFERWLFADAERGARMTQLYNDRFNNIRPREYDGSDLVLPDLSEDIHLRSHQLDVVAHGLYGKGNLLMAHEVGAGKTYAAIVLAHEMKRLGKVTKPLITVPNHLVGQWSDAYMELYPNANILVAGKKDFEKHHRRRFVSRIATGDYECIIMAHSSFELIGVSRERQFAAMQKELDAITAAIDEQKFRDGKDWSLKQMQIFRKNLQFRFDRLFHAEKKDDVINFEELGVDALVVDEAHAYKNNFSYTKMRNVAGISGQSSQRAMDMHQKCQYINEIGNGKGVIYLTGTPVSNSMTEMYVLQKTLQPNELERRDLLMFDAWAGTFGKITSSLEIRPEGNGYQMKNRFAQFHNLPELMSMFSMIADIKTADMLDLPTPLLKTGGPQVIKSACTPDQKRIVMELAERAEAIRNGVVDSTEDNFLKLTHEARLLSIDPRAISPEILDDPGTKLNLCAKNVAEIYHETAEKGLTQLIFCDQGTPKYDGSFNFYEATKEALLAEGVKEKEIAFIHDAKTDIQREQLFEKVKKGEVRILMGSTEKMGTGMNVQEKLIALHHLDVPWRPSDLTQRNGRILRQGNNSEEISIFNYITENTFDSYLWQILEQKQRYISQIMTGRSALRTCEDLDETVLQYAEFKALATSDPRVKEKMETDNEINRLTVLKSSWQSQQNELQKMIGHYYPERIAWEEKNISKKEMDIRTYKANKPNDFQMIIDGRKYEERTKAAEHFMVYTRKLGKNIGDILIVGTYAGFTLRLFRQIGGGVSIQLCGQGIYSTEYGESELGNITRIVNIAERMVVNIENDKQDLINLKQQLETAKSESGKPFPDEERLLELQKRKVQLDLALEFKDEGEDVISADGSEEPQGTDQTSHTLEQKLYKRLNVFAGPILDETAYYMKLESDGFEDLVIENIGGNEYSIAHYYRQNDSAMRDPEITFIIDKETQSIYPTSYLQDDVGIFYETSNASSEQITSLKEFMAQWFTNIKDQGFEPALIETYEQENDMEQ</sequence>
<dbReference type="GO" id="GO:0016787">
    <property type="term" value="F:hydrolase activity"/>
    <property type="evidence" value="ECO:0007669"/>
    <property type="project" value="InterPro"/>
</dbReference>
<dbReference type="SUPFAM" id="SSF52540">
    <property type="entry name" value="P-loop containing nucleoside triphosphate hydrolases"/>
    <property type="match status" value="2"/>
</dbReference>